<dbReference type="EMBL" id="CP049740">
    <property type="protein sequence ID" value="QII82271.1"/>
    <property type="molecule type" value="Genomic_DNA"/>
</dbReference>
<dbReference type="GO" id="GO:0016787">
    <property type="term" value="F:hydrolase activity"/>
    <property type="evidence" value="ECO:0007669"/>
    <property type="project" value="InterPro"/>
</dbReference>
<keyword evidence="1" id="KW-0812">Transmembrane</keyword>
<dbReference type="InterPro" id="IPR029058">
    <property type="entry name" value="AB_hydrolase_fold"/>
</dbReference>
<protein>
    <recommendedName>
        <fullName evidence="2">Alpha/beta hydrolase fold-5 domain-containing protein</fullName>
    </recommendedName>
</protein>
<evidence type="ECO:0000256" key="1">
    <source>
        <dbReference type="SAM" id="Phobius"/>
    </source>
</evidence>
<keyword evidence="4" id="KW-1185">Reference proteome</keyword>
<dbReference type="Pfam" id="PF12695">
    <property type="entry name" value="Abhydrolase_5"/>
    <property type="match status" value="1"/>
</dbReference>
<sequence length="244" mass="26168">MKNLKRIGIIVATVFVICFAGFFWYVNDYYEGTEVAISALASDESVTVKEADGVIQFSPSQVVDETVGIIFYPGGKVDETAYAPLMRGLAESGYQVFLAEMPFNLAVFDSDAAEDIIAAHPEITNWYLAGHSLGGSMGAIFAEANSDKIKGLILLASYSTADLSESGLAVMSIHGSQDGVLNMEKLAEYQPMLPADFKEVIIDGGNHGQFGDYGHQEGDGQASLSAKDQQAMTISAITEFIQAH</sequence>
<evidence type="ECO:0000313" key="4">
    <source>
        <dbReference type="Proteomes" id="UP000501451"/>
    </source>
</evidence>
<proteinExistence type="predicted"/>
<dbReference type="RefSeq" id="WP_166162427.1">
    <property type="nucleotide sequence ID" value="NZ_CP049740.1"/>
</dbReference>
<dbReference type="InterPro" id="IPR029059">
    <property type="entry name" value="AB_hydrolase_5"/>
</dbReference>
<dbReference type="KEGG" id="jar:G7057_07395"/>
<feature type="domain" description="Alpha/beta hydrolase fold-5" evidence="2">
    <location>
        <begin position="68"/>
        <end position="230"/>
    </location>
</feature>
<accession>A0A6G7KAN9</accession>
<reference evidence="3 4" key="1">
    <citation type="journal article" date="2017" name="Int. J. Syst. Evol. Microbiol.">
        <title>Jeotgalibaca porci sp. nov. and Jeotgalibaca arthritidis sp. nov., isolated from pigs, and emended description of the genus Jeotgalibaca.</title>
        <authorList>
            <person name="Zamora L."/>
            <person name="Perez-Sancho M."/>
            <person name="Dominguez L."/>
            <person name="Fernandez-Garayzabal J.F."/>
            <person name="Vela A.I."/>
        </authorList>
    </citation>
    <scope>NUCLEOTIDE SEQUENCE [LARGE SCALE GENOMIC DNA]</scope>
    <source>
        <strain evidence="3 4">CECT 9157</strain>
    </source>
</reference>
<gene>
    <name evidence="3" type="ORF">G7057_07395</name>
</gene>
<feature type="transmembrane region" description="Helical" evidence="1">
    <location>
        <begin position="7"/>
        <end position="26"/>
    </location>
</feature>
<dbReference type="AlphaFoldDB" id="A0A6G7KAN9"/>
<dbReference type="SUPFAM" id="SSF53474">
    <property type="entry name" value="alpha/beta-Hydrolases"/>
    <property type="match status" value="1"/>
</dbReference>
<keyword evidence="1" id="KW-1133">Transmembrane helix</keyword>
<evidence type="ECO:0000313" key="3">
    <source>
        <dbReference type="EMBL" id="QII82271.1"/>
    </source>
</evidence>
<dbReference type="Proteomes" id="UP000501451">
    <property type="component" value="Chromosome"/>
</dbReference>
<dbReference type="Gene3D" id="3.40.50.1820">
    <property type="entry name" value="alpha/beta hydrolase"/>
    <property type="match status" value="1"/>
</dbReference>
<evidence type="ECO:0000259" key="2">
    <source>
        <dbReference type="Pfam" id="PF12695"/>
    </source>
</evidence>
<organism evidence="3 4">
    <name type="scientific">Jeotgalibaca arthritidis</name>
    <dbReference type="NCBI Taxonomy" id="1868794"/>
    <lineage>
        <taxon>Bacteria</taxon>
        <taxon>Bacillati</taxon>
        <taxon>Bacillota</taxon>
        <taxon>Bacilli</taxon>
        <taxon>Lactobacillales</taxon>
        <taxon>Carnobacteriaceae</taxon>
        <taxon>Jeotgalibaca</taxon>
    </lineage>
</organism>
<keyword evidence="1" id="KW-0472">Membrane</keyword>
<name>A0A6G7KAN9_9LACT</name>